<evidence type="ECO:0000256" key="3">
    <source>
        <dbReference type="ARBA" id="ARBA00022989"/>
    </source>
</evidence>
<comment type="subcellular location">
    <subcellularLocation>
        <location evidence="1">Membrane</location>
        <topology evidence="1">Multi-pass membrane protein</topology>
    </subcellularLocation>
</comment>
<evidence type="ECO:0000259" key="7">
    <source>
        <dbReference type="PROSITE" id="PS50850"/>
    </source>
</evidence>
<dbReference type="CDD" id="cd17476">
    <property type="entry name" value="MFS_Amf1_MDR_like"/>
    <property type="match status" value="1"/>
</dbReference>
<proteinExistence type="predicted"/>
<dbReference type="SUPFAM" id="SSF103473">
    <property type="entry name" value="MFS general substrate transporter"/>
    <property type="match status" value="1"/>
</dbReference>
<feature type="transmembrane region" description="Helical" evidence="6">
    <location>
        <begin position="142"/>
        <end position="165"/>
    </location>
</feature>
<dbReference type="AlphaFoldDB" id="A0A8T9CG00"/>
<dbReference type="PROSITE" id="PS50850">
    <property type="entry name" value="MFS"/>
    <property type="match status" value="1"/>
</dbReference>
<evidence type="ECO:0000256" key="2">
    <source>
        <dbReference type="ARBA" id="ARBA00022692"/>
    </source>
</evidence>
<dbReference type="PANTHER" id="PTHR42718">
    <property type="entry name" value="MAJOR FACILITATOR SUPERFAMILY MULTIDRUG TRANSPORTER MFSC"/>
    <property type="match status" value="1"/>
</dbReference>
<dbReference type="GO" id="GO:0022857">
    <property type="term" value="F:transmembrane transporter activity"/>
    <property type="evidence" value="ECO:0007669"/>
    <property type="project" value="InterPro"/>
</dbReference>
<feature type="transmembrane region" description="Helical" evidence="6">
    <location>
        <begin position="313"/>
        <end position="332"/>
    </location>
</feature>
<feature type="region of interest" description="Disordered" evidence="5">
    <location>
        <begin position="1"/>
        <end position="39"/>
    </location>
</feature>
<dbReference type="Pfam" id="PF07690">
    <property type="entry name" value="MFS_1"/>
    <property type="match status" value="1"/>
</dbReference>
<dbReference type="OrthoDB" id="2428527at2759"/>
<feature type="transmembrane region" description="Helical" evidence="6">
    <location>
        <begin position="375"/>
        <end position="393"/>
    </location>
</feature>
<evidence type="ECO:0000256" key="6">
    <source>
        <dbReference type="SAM" id="Phobius"/>
    </source>
</evidence>
<dbReference type="InterPro" id="IPR011701">
    <property type="entry name" value="MFS"/>
</dbReference>
<dbReference type="PANTHER" id="PTHR42718:SF1">
    <property type="entry name" value="LOW AFFINITY AMMONIUM TRANSPORTER"/>
    <property type="match status" value="1"/>
</dbReference>
<dbReference type="GO" id="GO:0016020">
    <property type="term" value="C:membrane"/>
    <property type="evidence" value="ECO:0007669"/>
    <property type="project" value="UniProtKB-SubCell"/>
</dbReference>
<evidence type="ECO:0000256" key="5">
    <source>
        <dbReference type="SAM" id="MobiDB-lite"/>
    </source>
</evidence>
<keyword evidence="3 6" id="KW-1133">Transmembrane helix</keyword>
<feature type="transmembrane region" description="Helical" evidence="6">
    <location>
        <begin position="352"/>
        <end position="370"/>
    </location>
</feature>
<feature type="transmembrane region" description="Helical" evidence="6">
    <location>
        <begin position="275"/>
        <end position="293"/>
    </location>
</feature>
<reference evidence="8 9" key="1">
    <citation type="submission" date="2018-05" db="EMBL/GenBank/DDBJ databases">
        <title>Genome sequencing and assembly of the regulated plant pathogen Lachnellula willkommii and related sister species for the development of diagnostic species identification markers.</title>
        <authorList>
            <person name="Giroux E."/>
            <person name="Bilodeau G."/>
        </authorList>
    </citation>
    <scope>NUCLEOTIDE SEQUENCE [LARGE SCALE GENOMIC DNA]</scope>
    <source>
        <strain evidence="8 9">CBS 268.59</strain>
    </source>
</reference>
<dbReference type="Gene3D" id="1.20.1250.20">
    <property type="entry name" value="MFS general substrate transporter like domains"/>
    <property type="match status" value="2"/>
</dbReference>
<feature type="domain" description="Major facilitator superfamily (MFS) profile" evidence="7">
    <location>
        <begin position="51"/>
        <end position="523"/>
    </location>
</feature>
<evidence type="ECO:0000256" key="1">
    <source>
        <dbReference type="ARBA" id="ARBA00004141"/>
    </source>
</evidence>
<gene>
    <name evidence="8" type="primary">YOR378W_4</name>
    <name evidence="8" type="ORF">LSUE1_G001059</name>
</gene>
<protein>
    <submittedName>
        <fullName evidence="8">Drug resistance protein</fullName>
    </submittedName>
</protein>
<feature type="transmembrane region" description="Helical" evidence="6">
    <location>
        <begin position="118"/>
        <end position="136"/>
    </location>
</feature>
<feature type="transmembrane region" description="Helical" evidence="6">
    <location>
        <begin position="177"/>
        <end position="199"/>
    </location>
</feature>
<dbReference type="Proteomes" id="UP000469558">
    <property type="component" value="Unassembled WGS sequence"/>
</dbReference>
<sequence length="526" mass="57008">MEQNVTDDHGEQVSEKTEVDSESGRNDSSTHVLKAKEKGHPRMSTVHEVAFIITICTAQIMALAGVGQGLSPLYIVGDTFGVTNDGQLSWYIAAYSLTVGTFILPSGRLGDMYGHKKIFLIGSIWFGIWSLLAGFSVYSGTILFSICRGFQGIGPALMVPNALAIAGRSFEGQKKNVVFSLFGACAPGGAVLGAVFAAIFSEFVWWPWTYWVQGILLFAYATSSSLVLPSDELVFAAEGSKPTFDFAGTITGVTGLVLFNFAWNQAGVVGWTVPYTYILLIVGILFFASFVYIERNVAQHPLVPIKSLSKEALYALSIIACGWASFGIWLYYLWQLFLRLRHHSPLSAAAQQVPVAISGLCASLAVGFFVARTKVAYIMVAAMACFLTGQIILATTPVSQTYWAQTFVTQLIMPWGMDMSFPCGTIILSNGMPREHQGIAASLRISVVIRYCANVGPPAVNTVVNYSISISLGIAGTIIRQTDKEGMDVLGSYRNAWYFAIGLNGIGMAIAVYFVWVSVYKGRSLI</sequence>
<evidence type="ECO:0000313" key="8">
    <source>
        <dbReference type="EMBL" id="TVY84715.1"/>
    </source>
</evidence>
<keyword evidence="4 6" id="KW-0472">Membrane</keyword>
<feature type="transmembrane region" description="Helical" evidence="6">
    <location>
        <begin position="88"/>
        <end position="106"/>
    </location>
</feature>
<organism evidence="8 9">
    <name type="scientific">Lachnellula suecica</name>
    <dbReference type="NCBI Taxonomy" id="602035"/>
    <lineage>
        <taxon>Eukaryota</taxon>
        <taxon>Fungi</taxon>
        <taxon>Dikarya</taxon>
        <taxon>Ascomycota</taxon>
        <taxon>Pezizomycotina</taxon>
        <taxon>Leotiomycetes</taxon>
        <taxon>Helotiales</taxon>
        <taxon>Lachnaceae</taxon>
        <taxon>Lachnellula</taxon>
    </lineage>
</organism>
<keyword evidence="2 6" id="KW-0812">Transmembrane</keyword>
<evidence type="ECO:0000256" key="4">
    <source>
        <dbReference type="ARBA" id="ARBA00023136"/>
    </source>
</evidence>
<feature type="transmembrane region" description="Helical" evidence="6">
    <location>
        <begin position="49"/>
        <end position="68"/>
    </location>
</feature>
<dbReference type="EMBL" id="QGMK01000061">
    <property type="protein sequence ID" value="TVY84715.1"/>
    <property type="molecule type" value="Genomic_DNA"/>
</dbReference>
<name>A0A8T9CG00_9HELO</name>
<dbReference type="InterPro" id="IPR020846">
    <property type="entry name" value="MFS_dom"/>
</dbReference>
<feature type="compositionally biased region" description="Basic and acidic residues" evidence="5">
    <location>
        <begin position="1"/>
        <end position="25"/>
    </location>
</feature>
<comment type="caution">
    <text evidence="8">The sequence shown here is derived from an EMBL/GenBank/DDBJ whole genome shotgun (WGS) entry which is preliminary data.</text>
</comment>
<feature type="transmembrane region" description="Helical" evidence="6">
    <location>
        <begin position="205"/>
        <end position="223"/>
    </location>
</feature>
<feature type="transmembrane region" description="Helical" evidence="6">
    <location>
        <begin position="496"/>
        <end position="520"/>
    </location>
</feature>
<keyword evidence="9" id="KW-1185">Reference proteome</keyword>
<dbReference type="InterPro" id="IPR036259">
    <property type="entry name" value="MFS_trans_sf"/>
</dbReference>
<feature type="transmembrane region" description="Helical" evidence="6">
    <location>
        <begin position="244"/>
        <end position="263"/>
    </location>
</feature>
<accession>A0A8T9CG00</accession>
<evidence type="ECO:0000313" key="9">
    <source>
        <dbReference type="Proteomes" id="UP000469558"/>
    </source>
</evidence>